<keyword evidence="5" id="KW-0238">DNA-binding</keyword>
<evidence type="ECO:0000256" key="5">
    <source>
        <dbReference type="ARBA" id="ARBA00023125"/>
    </source>
</evidence>
<keyword evidence="2" id="KW-0812">Transmembrane</keyword>
<dbReference type="SUPFAM" id="SSF46689">
    <property type="entry name" value="Homeodomain-like"/>
    <property type="match status" value="1"/>
</dbReference>
<dbReference type="EMBL" id="LFJJ01000004">
    <property type="protein sequence ID" value="KND62151.1"/>
    <property type="molecule type" value="Genomic_DNA"/>
</dbReference>
<gene>
    <name evidence="9" type="ORF">BVER_01940</name>
</gene>
<comment type="caution">
    <text evidence="9">The sequence shown here is derived from an EMBL/GenBank/DDBJ whole genome shotgun (WGS) entry which is preliminary data.</text>
</comment>
<evidence type="ECO:0000256" key="2">
    <source>
        <dbReference type="ARBA" id="ARBA00022692"/>
    </source>
</evidence>
<dbReference type="GO" id="GO:0097367">
    <property type="term" value="F:carbohydrate derivative binding"/>
    <property type="evidence" value="ECO:0007669"/>
    <property type="project" value="InterPro"/>
</dbReference>
<dbReference type="Proteomes" id="UP000036959">
    <property type="component" value="Unassembled WGS sequence"/>
</dbReference>
<dbReference type="Pfam" id="PF01418">
    <property type="entry name" value="HTH_6"/>
    <property type="match status" value="1"/>
</dbReference>
<keyword evidence="7" id="KW-0804">Transcription</keyword>
<dbReference type="InterPro" id="IPR001347">
    <property type="entry name" value="SIS_dom"/>
</dbReference>
<dbReference type="PROSITE" id="PS51071">
    <property type="entry name" value="HTH_RPIR"/>
    <property type="match status" value="1"/>
</dbReference>
<dbReference type="InterPro" id="IPR035472">
    <property type="entry name" value="RpiR-like_SIS"/>
</dbReference>
<dbReference type="PANTHER" id="PTHR30514:SF18">
    <property type="entry name" value="RPIR-FAMILY TRANSCRIPTIONAL REGULATOR"/>
    <property type="match status" value="1"/>
</dbReference>
<evidence type="ECO:0000313" key="10">
    <source>
        <dbReference type="Proteomes" id="UP000036959"/>
    </source>
</evidence>
<evidence type="ECO:0000256" key="6">
    <source>
        <dbReference type="ARBA" id="ARBA00023152"/>
    </source>
</evidence>
<keyword evidence="4" id="KW-0805">Transcription regulation</keyword>
<dbReference type="PANTHER" id="PTHR30514">
    <property type="entry name" value="GLUCOKINASE"/>
    <property type="match status" value="1"/>
</dbReference>
<dbReference type="InterPro" id="IPR036388">
    <property type="entry name" value="WH-like_DNA-bd_sf"/>
</dbReference>
<sequence length="306" mass="32848">MRAANLVVKYRVSSALSARPVPTFDQLAATIRERFPALSPQFQAAAAFLLDNPDEVAVLSMRKVAERAQVQPAAMVRLSQQLGFPGWNELREIFVSRVRTRPEPLTARARSLVKGGSDNQLSHDLAQAQSHNLDVTLSQNAANIVEAAKALRRAPHVHVAGFCSCYPVAFGLLYGYRLFRPSVSLINGEAGTLEMQLRGIEKKHATVVVSFAPYSAEAVRVAQATVERGGKLIALTDSAVSPIALNADHTLIFSHDSPSFFPSLVAASALAEMLVAHLLALEGKDAVAYLEQAEAALHAQGAYAAS</sequence>
<dbReference type="AlphaFoldDB" id="A0A0L0MIP3"/>
<dbReference type="InterPro" id="IPR047640">
    <property type="entry name" value="RpiR-like"/>
</dbReference>
<dbReference type="GO" id="GO:0006096">
    <property type="term" value="P:glycolytic process"/>
    <property type="evidence" value="ECO:0007669"/>
    <property type="project" value="UniProtKB-KW"/>
</dbReference>
<dbReference type="InterPro" id="IPR046348">
    <property type="entry name" value="SIS_dom_sf"/>
</dbReference>
<dbReference type="GO" id="GO:0003700">
    <property type="term" value="F:DNA-binding transcription factor activity"/>
    <property type="evidence" value="ECO:0007669"/>
    <property type="project" value="InterPro"/>
</dbReference>
<organism evidence="9 10">
    <name type="scientific">Candidatus Burkholderia verschuerenii</name>
    <dbReference type="NCBI Taxonomy" id="242163"/>
    <lineage>
        <taxon>Bacteria</taxon>
        <taxon>Pseudomonadati</taxon>
        <taxon>Pseudomonadota</taxon>
        <taxon>Betaproteobacteria</taxon>
        <taxon>Burkholderiales</taxon>
        <taxon>Burkholderiaceae</taxon>
        <taxon>Burkholderia</taxon>
    </lineage>
</organism>
<accession>A0A0L0MIP3</accession>
<dbReference type="GO" id="GO:0016020">
    <property type="term" value="C:membrane"/>
    <property type="evidence" value="ECO:0007669"/>
    <property type="project" value="UniProtKB-SubCell"/>
</dbReference>
<comment type="subcellular location">
    <subcellularLocation>
        <location evidence="1">Membrane</location>
        <topology evidence="1">Single-pass membrane protein</topology>
    </subcellularLocation>
</comment>
<dbReference type="InterPro" id="IPR000281">
    <property type="entry name" value="HTH_RpiR"/>
</dbReference>
<proteinExistence type="predicted"/>
<dbReference type="PATRIC" id="fig|242163.4.peg.4744"/>
<evidence type="ECO:0000313" key="9">
    <source>
        <dbReference type="EMBL" id="KND62151.1"/>
    </source>
</evidence>
<dbReference type="Gene3D" id="3.40.50.10490">
    <property type="entry name" value="Glucose-6-phosphate isomerase like protein, domain 1"/>
    <property type="match status" value="1"/>
</dbReference>
<keyword evidence="10" id="KW-1185">Reference proteome</keyword>
<keyword evidence="3" id="KW-1133">Transmembrane helix</keyword>
<name>A0A0L0MIP3_9BURK</name>
<keyword evidence="6" id="KW-0324">Glycolysis</keyword>
<evidence type="ECO:0000259" key="8">
    <source>
        <dbReference type="PROSITE" id="PS51071"/>
    </source>
</evidence>
<protein>
    <submittedName>
        <fullName evidence="9">Transcriptional regulator</fullName>
    </submittedName>
</protein>
<dbReference type="SUPFAM" id="SSF53697">
    <property type="entry name" value="SIS domain"/>
    <property type="match status" value="1"/>
</dbReference>
<dbReference type="Gene3D" id="1.10.10.10">
    <property type="entry name" value="Winged helix-like DNA-binding domain superfamily/Winged helix DNA-binding domain"/>
    <property type="match status" value="1"/>
</dbReference>
<dbReference type="CDD" id="cd05013">
    <property type="entry name" value="SIS_RpiR"/>
    <property type="match status" value="1"/>
</dbReference>
<evidence type="ECO:0000256" key="3">
    <source>
        <dbReference type="ARBA" id="ARBA00022989"/>
    </source>
</evidence>
<dbReference type="GO" id="GO:0003677">
    <property type="term" value="F:DNA binding"/>
    <property type="evidence" value="ECO:0007669"/>
    <property type="project" value="UniProtKB-KW"/>
</dbReference>
<evidence type="ECO:0000256" key="1">
    <source>
        <dbReference type="ARBA" id="ARBA00004167"/>
    </source>
</evidence>
<reference evidence="10" key="1">
    <citation type="submission" date="2015-06" db="EMBL/GenBank/DDBJ databases">
        <title>Comparative genomics of Burkholderia leaf nodule symbionts.</title>
        <authorList>
            <person name="Carlier A."/>
            <person name="Eberl L."/>
            <person name="Pinto-Carbo M."/>
        </authorList>
    </citation>
    <scope>NUCLEOTIDE SEQUENCE [LARGE SCALE GENOMIC DNA]</scope>
    <source>
        <strain evidence="10">UZHbot4</strain>
    </source>
</reference>
<dbReference type="Pfam" id="PF01380">
    <property type="entry name" value="SIS"/>
    <property type="match status" value="1"/>
</dbReference>
<keyword evidence="3" id="KW-0472">Membrane</keyword>
<evidence type="ECO:0000256" key="7">
    <source>
        <dbReference type="ARBA" id="ARBA00023163"/>
    </source>
</evidence>
<dbReference type="InterPro" id="IPR009057">
    <property type="entry name" value="Homeodomain-like_sf"/>
</dbReference>
<feature type="domain" description="HTH rpiR-type" evidence="8">
    <location>
        <begin position="25"/>
        <end position="101"/>
    </location>
</feature>
<evidence type="ECO:0000256" key="4">
    <source>
        <dbReference type="ARBA" id="ARBA00023015"/>
    </source>
</evidence>